<feature type="domain" description="CYTH" evidence="1">
    <location>
        <begin position="161"/>
        <end position="334"/>
    </location>
</feature>
<dbReference type="SUPFAM" id="SSF55154">
    <property type="entry name" value="CYTH-like phosphatases"/>
    <property type="match status" value="1"/>
</dbReference>
<reference evidence="2" key="1">
    <citation type="submission" date="2019-08" db="EMBL/GenBank/DDBJ databases">
        <title>The improved chromosome-level genome for the pearl oyster Pinctada fucata martensii using PacBio sequencing and Hi-C.</title>
        <authorList>
            <person name="Zheng Z."/>
        </authorList>
    </citation>
    <scope>NUCLEOTIDE SEQUENCE</scope>
    <source>
        <strain evidence="2">ZZ-2019</strain>
        <tissue evidence="2">Adductor muscle</tissue>
    </source>
</reference>
<protein>
    <recommendedName>
        <fullName evidence="1">CYTH domain-containing protein</fullName>
    </recommendedName>
</protein>
<dbReference type="InterPro" id="IPR023577">
    <property type="entry name" value="CYTH_domain"/>
</dbReference>
<evidence type="ECO:0000313" key="2">
    <source>
        <dbReference type="EMBL" id="KAK3085357.1"/>
    </source>
</evidence>
<dbReference type="Pfam" id="PF01928">
    <property type="entry name" value="CYTH"/>
    <property type="match status" value="1"/>
</dbReference>
<dbReference type="Gene3D" id="2.40.320.10">
    <property type="entry name" value="Hypothetical Protein Pfu-838710-001"/>
    <property type="match status" value="1"/>
</dbReference>
<evidence type="ECO:0000259" key="1">
    <source>
        <dbReference type="PROSITE" id="PS51707"/>
    </source>
</evidence>
<sequence length="334" mass="38176">MREVHSSSQRDGIFEFTSHTSNMLQFEKSRKMEHSVGRKRKELSPLTIEDSSVGEVGLEVKESVPQQCSEDIQVSETRQDEQPMSPTTFTRDSKQHLIFEEDEENVIIHLETDFEQEDDTAMKEAQTAEISLAEKPSLQSEKKALDIGGLDTVPGSAVSNPIEVERKFTVTADTKIRLLELGAELRKEKTFKDAYYDNSDYRLTLSDCWLRQRNGTWEFKVAVSSFIKPSSSTQYSEITDENEICRLLHRKFDVKDDVVMSLNELIDKLKLDVFAKFTTTRQTYFLPECTIDLDLADFGFQVGEIEVMIADEKRIPEALQTIDSVASKLGKLYI</sequence>
<dbReference type="GO" id="GO:0000287">
    <property type="term" value="F:magnesium ion binding"/>
    <property type="evidence" value="ECO:0007669"/>
    <property type="project" value="TreeGrafter"/>
</dbReference>
<accession>A0AA88XQ01</accession>
<dbReference type="InterPro" id="IPR039582">
    <property type="entry name" value="THTPA"/>
</dbReference>
<name>A0AA88XQ01_PINIB</name>
<dbReference type="SMART" id="SM01118">
    <property type="entry name" value="CYTH"/>
    <property type="match status" value="1"/>
</dbReference>
<dbReference type="PANTHER" id="PTHR14586">
    <property type="entry name" value="THIAMINE-TRIPHOSPHATASE"/>
    <property type="match status" value="1"/>
</dbReference>
<dbReference type="PROSITE" id="PS51707">
    <property type="entry name" value="CYTH"/>
    <property type="match status" value="1"/>
</dbReference>
<dbReference type="PANTHER" id="PTHR14586:SF1">
    <property type="entry name" value="THIAMINE-TRIPHOSPHATASE"/>
    <property type="match status" value="1"/>
</dbReference>
<dbReference type="GO" id="GO:0042357">
    <property type="term" value="P:thiamine diphosphate metabolic process"/>
    <property type="evidence" value="ECO:0007669"/>
    <property type="project" value="TreeGrafter"/>
</dbReference>
<dbReference type="EMBL" id="VSWD01000012">
    <property type="protein sequence ID" value="KAK3085357.1"/>
    <property type="molecule type" value="Genomic_DNA"/>
</dbReference>
<evidence type="ECO:0000313" key="3">
    <source>
        <dbReference type="Proteomes" id="UP001186944"/>
    </source>
</evidence>
<keyword evidence="3" id="KW-1185">Reference proteome</keyword>
<dbReference type="GO" id="GO:0050333">
    <property type="term" value="F:thiamine triphosphate phosphatase activity"/>
    <property type="evidence" value="ECO:0007669"/>
    <property type="project" value="InterPro"/>
</dbReference>
<dbReference type="AlphaFoldDB" id="A0AA88XQ01"/>
<comment type="caution">
    <text evidence="2">The sequence shown here is derived from an EMBL/GenBank/DDBJ whole genome shotgun (WGS) entry which is preliminary data.</text>
</comment>
<dbReference type="Proteomes" id="UP001186944">
    <property type="component" value="Unassembled WGS sequence"/>
</dbReference>
<dbReference type="InterPro" id="IPR033469">
    <property type="entry name" value="CYTH-like_dom_sf"/>
</dbReference>
<proteinExistence type="predicted"/>
<gene>
    <name evidence="2" type="ORF">FSP39_002048</name>
</gene>
<organism evidence="2 3">
    <name type="scientific">Pinctada imbricata</name>
    <name type="common">Atlantic pearl-oyster</name>
    <name type="synonym">Pinctada martensii</name>
    <dbReference type="NCBI Taxonomy" id="66713"/>
    <lineage>
        <taxon>Eukaryota</taxon>
        <taxon>Metazoa</taxon>
        <taxon>Spiralia</taxon>
        <taxon>Lophotrochozoa</taxon>
        <taxon>Mollusca</taxon>
        <taxon>Bivalvia</taxon>
        <taxon>Autobranchia</taxon>
        <taxon>Pteriomorphia</taxon>
        <taxon>Pterioida</taxon>
        <taxon>Pterioidea</taxon>
        <taxon>Pteriidae</taxon>
        <taxon>Pinctada</taxon>
    </lineage>
</organism>